<protein>
    <recommendedName>
        <fullName evidence="3">6-bladed beta-propeller</fullName>
    </recommendedName>
</protein>
<dbReference type="EMBL" id="UINC01017985">
    <property type="protein sequence ID" value="SVA75123.1"/>
    <property type="molecule type" value="Genomic_DNA"/>
</dbReference>
<dbReference type="PANTHER" id="PTHR24104:SF25">
    <property type="entry name" value="PROTEIN LIN-41"/>
    <property type="match status" value="1"/>
</dbReference>
<gene>
    <name evidence="2" type="ORF">METZ01_LOCUS127977</name>
</gene>
<evidence type="ECO:0000256" key="1">
    <source>
        <dbReference type="ARBA" id="ARBA00022737"/>
    </source>
</evidence>
<organism evidence="2">
    <name type="scientific">marine metagenome</name>
    <dbReference type="NCBI Taxonomy" id="408172"/>
    <lineage>
        <taxon>unclassified sequences</taxon>
        <taxon>metagenomes</taxon>
        <taxon>ecological metagenomes</taxon>
    </lineage>
</organism>
<accession>A0A381YF18</accession>
<dbReference type="AlphaFoldDB" id="A0A381YF18"/>
<reference evidence="2" key="1">
    <citation type="submission" date="2018-05" db="EMBL/GenBank/DDBJ databases">
        <authorList>
            <person name="Lanie J.A."/>
            <person name="Ng W.-L."/>
            <person name="Kazmierczak K.M."/>
            <person name="Andrzejewski T.M."/>
            <person name="Davidsen T.M."/>
            <person name="Wayne K.J."/>
            <person name="Tettelin H."/>
            <person name="Glass J.I."/>
            <person name="Rusch D."/>
            <person name="Podicherti R."/>
            <person name="Tsui H.-C.T."/>
            <person name="Winkler M.E."/>
        </authorList>
    </citation>
    <scope>NUCLEOTIDE SEQUENCE</scope>
</reference>
<dbReference type="InterPro" id="IPR050952">
    <property type="entry name" value="TRIM-NHL_E3_ligases"/>
</dbReference>
<sequence length="288" mass="31808">MATVGTGDYRYERVPLWPNMPKYWAFGAASDGAVNSKDEIHIFSRGDHPVTIWDKDGNFISSWGEGTFSANPHGIYIAPNDNVWLVDRDFHIATEYTPSGSAIRTLGEKLAPSPSFQGIPFNMPSGLAIAPNGELFVSDGYGGHRVHKFSPDGELLLSWGKQGTGPGEFALLHNIWVDKNSRIIICDRENDRIQIFDDEGNFIEEWTDISKPGDVWVHEDLVYCVEQGDHGGVSIWTLDGEVVSRWKIDEDPGKGTILGGHGITVDSEGSIYVTEIGNGERVSKFVRV</sequence>
<evidence type="ECO:0008006" key="3">
    <source>
        <dbReference type="Google" id="ProtNLM"/>
    </source>
</evidence>
<keyword evidence="1" id="KW-0677">Repeat</keyword>
<dbReference type="GO" id="GO:0008270">
    <property type="term" value="F:zinc ion binding"/>
    <property type="evidence" value="ECO:0007669"/>
    <property type="project" value="UniProtKB-KW"/>
</dbReference>
<evidence type="ECO:0000313" key="2">
    <source>
        <dbReference type="EMBL" id="SVA75123.1"/>
    </source>
</evidence>
<proteinExistence type="predicted"/>
<dbReference type="PANTHER" id="PTHR24104">
    <property type="entry name" value="E3 UBIQUITIN-PROTEIN LIGASE NHLRC1-RELATED"/>
    <property type="match status" value="1"/>
</dbReference>
<dbReference type="InterPro" id="IPR011042">
    <property type="entry name" value="6-blade_b-propeller_TolB-like"/>
</dbReference>
<dbReference type="SUPFAM" id="SSF101898">
    <property type="entry name" value="NHL repeat"/>
    <property type="match status" value="1"/>
</dbReference>
<dbReference type="Pfam" id="PF17170">
    <property type="entry name" value="DUF5128"/>
    <property type="match status" value="1"/>
</dbReference>
<dbReference type="CDD" id="cd14958">
    <property type="entry name" value="NHL_PAL_like"/>
    <property type="match status" value="1"/>
</dbReference>
<dbReference type="InterPro" id="IPR001258">
    <property type="entry name" value="NHL_repeat"/>
</dbReference>
<dbReference type="PROSITE" id="PS51125">
    <property type="entry name" value="NHL"/>
    <property type="match status" value="2"/>
</dbReference>
<name>A0A381YF18_9ZZZZ</name>
<dbReference type="Gene3D" id="2.120.10.30">
    <property type="entry name" value="TolB, C-terminal domain"/>
    <property type="match status" value="1"/>
</dbReference>